<dbReference type="Proteomes" id="UP001054902">
    <property type="component" value="Unassembled WGS sequence"/>
</dbReference>
<protein>
    <recommendedName>
        <fullName evidence="2">DUF6824 domain-containing protein</fullName>
    </recommendedName>
</protein>
<gene>
    <name evidence="3" type="ORF">CTEN210_07361</name>
</gene>
<feature type="compositionally biased region" description="Polar residues" evidence="1">
    <location>
        <begin position="265"/>
        <end position="276"/>
    </location>
</feature>
<feature type="compositionally biased region" description="Polar residues" evidence="1">
    <location>
        <begin position="44"/>
        <end position="62"/>
    </location>
</feature>
<proteinExistence type="predicted"/>
<evidence type="ECO:0000256" key="1">
    <source>
        <dbReference type="SAM" id="MobiDB-lite"/>
    </source>
</evidence>
<comment type="caution">
    <text evidence="3">The sequence shown here is derived from an EMBL/GenBank/DDBJ whole genome shotgun (WGS) entry which is preliminary data.</text>
</comment>
<feature type="compositionally biased region" description="Basic and acidic residues" evidence="1">
    <location>
        <begin position="219"/>
        <end position="229"/>
    </location>
</feature>
<organism evidence="3 4">
    <name type="scientific">Chaetoceros tenuissimus</name>
    <dbReference type="NCBI Taxonomy" id="426638"/>
    <lineage>
        <taxon>Eukaryota</taxon>
        <taxon>Sar</taxon>
        <taxon>Stramenopiles</taxon>
        <taxon>Ochrophyta</taxon>
        <taxon>Bacillariophyta</taxon>
        <taxon>Coscinodiscophyceae</taxon>
        <taxon>Chaetocerotophycidae</taxon>
        <taxon>Chaetocerotales</taxon>
        <taxon>Chaetocerotaceae</taxon>
        <taxon>Chaetoceros</taxon>
    </lineage>
</organism>
<name>A0AAD3H590_9STRA</name>
<feature type="compositionally biased region" description="Basic and acidic residues" evidence="1">
    <location>
        <begin position="236"/>
        <end position="246"/>
    </location>
</feature>
<feature type="domain" description="DUF6824" evidence="2">
    <location>
        <begin position="125"/>
        <end position="205"/>
    </location>
</feature>
<sequence>MVTQAFFDPSTGGEQNQNELPPNSGRPDTMTNNLLQPIAPQPIMQDQQAPYYNYANRSSPQRQDPAYYDSYQNYPPPAPTTYPRNPPAPVYNNIPPQTNQYEYSTPSTNGSRQALEMITKIGENDVTHGKGPSSGSHKGNEFYRTCLKKYYKRYVQSDDTGREKIASKIYNEVISQNPKGRFLLYVTDQNAYTEMNSKQAKDYVRCVLTDCVNRERKKLVEKQQHDSSRQQRKRQRLGDSKIEDVKTSISDATVEPSGESDKKSPSNIQAKTTTIDLSKDEKVPDEAKSSFESKYCHKCLGTGLLPVPEVLKRFSTEESTDELQTPKSGGEEISLSQANGSQVHGDLGSQLQALEQKLGITVPANITYPDRIKQIEAVLQQQKKTTDIETAFLINDDILKMLERAEEKWGIKPPEGYTVSERVELVEQTAFTFMSRLKVWL</sequence>
<keyword evidence="4" id="KW-1185">Reference proteome</keyword>
<feature type="compositionally biased region" description="Polar residues" evidence="1">
    <location>
        <begin position="12"/>
        <end position="21"/>
    </location>
</feature>
<evidence type="ECO:0000313" key="4">
    <source>
        <dbReference type="Proteomes" id="UP001054902"/>
    </source>
</evidence>
<dbReference type="AlphaFoldDB" id="A0AAD3H590"/>
<evidence type="ECO:0000313" key="3">
    <source>
        <dbReference type="EMBL" id="GFH50885.1"/>
    </source>
</evidence>
<dbReference type="InterPro" id="IPR049227">
    <property type="entry name" value="DUF6824"/>
</dbReference>
<evidence type="ECO:0000259" key="2">
    <source>
        <dbReference type="Pfam" id="PF20710"/>
    </source>
</evidence>
<feature type="region of interest" description="Disordered" evidence="1">
    <location>
        <begin position="1"/>
        <end position="88"/>
    </location>
</feature>
<dbReference type="Pfam" id="PF20710">
    <property type="entry name" value="DUF6824"/>
    <property type="match status" value="1"/>
</dbReference>
<dbReference type="EMBL" id="BLLK01000045">
    <property type="protein sequence ID" value="GFH50885.1"/>
    <property type="molecule type" value="Genomic_DNA"/>
</dbReference>
<feature type="compositionally biased region" description="Pro residues" evidence="1">
    <location>
        <begin position="74"/>
        <end position="88"/>
    </location>
</feature>
<reference evidence="3 4" key="1">
    <citation type="journal article" date="2021" name="Sci. Rep.">
        <title>The genome of the diatom Chaetoceros tenuissimus carries an ancient integrated fragment of an extant virus.</title>
        <authorList>
            <person name="Hongo Y."/>
            <person name="Kimura K."/>
            <person name="Takaki Y."/>
            <person name="Yoshida Y."/>
            <person name="Baba S."/>
            <person name="Kobayashi G."/>
            <person name="Nagasaki K."/>
            <person name="Hano T."/>
            <person name="Tomaru Y."/>
        </authorList>
    </citation>
    <scope>NUCLEOTIDE SEQUENCE [LARGE SCALE GENOMIC DNA]</scope>
    <source>
        <strain evidence="3 4">NIES-3715</strain>
    </source>
</reference>
<feature type="region of interest" description="Disordered" evidence="1">
    <location>
        <begin position="219"/>
        <end position="284"/>
    </location>
</feature>
<accession>A0AAD3H590</accession>